<dbReference type="AlphaFoldDB" id="A0A9D4E6Z1"/>
<name>A0A9D4E6Z1_DREPO</name>
<reference evidence="1" key="2">
    <citation type="submission" date="2020-11" db="EMBL/GenBank/DDBJ databases">
        <authorList>
            <person name="McCartney M.A."/>
            <person name="Auch B."/>
            <person name="Kono T."/>
            <person name="Mallez S."/>
            <person name="Becker A."/>
            <person name="Gohl D.M."/>
            <person name="Silverstein K.A.T."/>
            <person name="Koren S."/>
            <person name="Bechman K.B."/>
            <person name="Herman A."/>
            <person name="Abrahante J.E."/>
            <person name="Garbe J."/>
        </authorList>
    </citation>
    <scope>NUCLEOTIDE SEQUENCE</scope>
    <source>
        <strain evidence="1">Duluth1</strain>
        <tissue evidence="1">Whole animal</tissue>
    </source>
</reference>
<protein>
    <submittedName>
        <fullName evidence="1">Uncharacterized protein</fullName>
    </submittedName>
</protein>
<dbReference type="Proteomes" id="UP000828390">
    <property type="component" value="Unassembled WGS sequence"/>
</dbReference>
<evidence type="ECO:0000313" key="1">
    <source>
        <dbReference type="EMBL" id="KAH3775077.1"/>
    </source>
</evidence>
<accession>A0A9D4E6Z1</accession>
<keyword evidence="2" id="KW-1185">Reference proteome</keyword>
<dbReference type="EMBL" id="JAIWYP010000009">
    <property type="protein sequence ID" value="KAH3775077.1"/>
    <property type="molecule type" value="Genomic_DNA"/>
</dbReference>
<evidence type="ECO:0000313" key="2">
    <source>
        <dbReference type="Proteomes" id="UP000828390"/>
    </source>
</evidence>
<organism evidence="1 2">
    <name type="scientific">Dreissena polymorpha</name>
    <name type="common">Zebra mussel</name>
    <name type="synonym">Mytilus polymorpha</name>
    <dbReference type="NCBI Taxonomy" id="45954"/>
    <lineage>
        <taxon>Eukaryota</taxon>
        <taxon>Metazoa</taxon>
        <taxon>Spiralia</taxon>
        <taxon>Lophotrochozoa</taxon>
        <taxon>Mollusca</taxon>
        <taxon>Bivalvia</taxon>
        <taxon>Autobranchia</taxon>
        <taxon>Heteroconchia</taxon>
        <taxon>Euheterodonta</taxon>
        <taxon>Imparidentia</taxon>
        <taxon>Neoheterodontei</taxon>
        <taxon>Myida</taxon>
        <taxon>Dreissenoidea</taxon>
        <taxon>Dreissenidae</taxon>
        <taxon>Dreissena</taxon>
    </lineage>
</organism>
<sequence>MKQAVCHQLLPVQASHSGQRQKSPGCITNRPRSTTPKWCTCDICRPGAGQWITVRHTTAGGQCWEVNPALYCRWTVLGGGSSTILQVDCEGRRVQQLQVDSEGRRIQHYTAGGQ</sequence>
<comment type="caution">
    <text evidence="1">The sequence shown here is derived from an EMBL/GenBank/DDBJ whole genome shotgun (WGS) entry which is preliminary data.</text>
</comment>
<proteinExistence type="predicted"/>
<reference evidence="1" key="1">
    <citation type="journal article" date="2019" name="bioRxiv">
        <title>The Genome of the Zebra Mussel, Dreissena polymorpha: A Resource for Invasive Species Research.</title>
        <authorList>
            <person name="McCartney M.A."/>
            <person name="Auch B."/>
            <person name="Kono T."/>
            <person name="Mallez S."/>
            <person name="Zhang Y."/>
            <person name="Obille A."/>
            <person name="Becker A."/>
            <person name="Abrahante J.E."/>
            <person name="Garbe J."/>
            <person name="Badalamenti J.P."/>
            <person name="Herman A."/>
            <person name="Mangelson H."/>
            <person name="Liachko I."/>
            <person name="Sullivan S."/>
            <person name="Sone E.D."/>
            <person name="Koren S."/>
            <person name="Silverstein K.A.T."/>
            <person name="Beckman K.B."/>
            <person name="Gohl D.M."/>
        </authorList>
    </citation>
    <scope>NUCLEOTIDE SEQUENCE</scope>
    <source>
        <strain evidence="1">Duluth1</strain>
        <tissue evidence="1">Whole animal</tissue>
    </source>
</reference>
<gene>
    <name evidence="1" type="ORF">DPMN_176473</name>
</gene>